<protein>
    <submittedName>
        <fullName evidence="2">Uncharacterized protein</fullName>
    </submittedName>
</protein>
<dbReference type="AlphaFoldDB" id="A0A392W6L4"/>
<feature type="region of interest" description="Disordered" evidence="1">
    <location>
        <begin position="1"/>
        <end position="67"/>
    </location>
</feature>
<comment type="caution">
    <text evidence="2">The sequence shown here is derived from an EMBL/GenBank/DDBJ whole genome shotgun (WGS) entry which is preliminary data.</text>
</comment>
<feature type="compositionally biased region" description="Basic and acidic residues" evidence="1">
    <location>
        <begin position="1"/>
        <end position="31"/>
    </location>
</feature>
<evidence type="ECO:0000313" key="3">
    <source>
        <dbReference type="Proteomes" id="UP000265520"/>
    </source>
</evidence>
<feature type="non-terminal residue" evidence="2">
    <location>
        <position position="67"/>
    </location>
</feature>
<feature type="non-terminal residue" evidence="2">
    <location>
        <position position="1"/>
    </location>
</feature>
<organism evidence="2 3">
    <name type="scientific">Trifolium medium</name>
    <dbReference type="NCBI Taxonomy" id="97028"/>
    <lineage>
        <taxon>Eukaryota</taxon>
        <taxon>Viridiplantae</taxon>
        <taxon>Streptophyta</taxon>
        <taxon>Embryophyta</taxon>
        <taxon>Tracheophyta</taxon>
        <taxon>Spermatophyta</taxon>
        <taxon>Magnoliopsida</taxon>
        <taxon>eudicotyledons</taxon>
        <taxon>Gunneridae</taxon>
        <taxon>Pentapetalae</taxon>
        <taxon>rosids</taxon>
        <taxon>fabids</taxon>
        <taxon>Fabales</taxon>
        <taxon>Fabaceae</taxon>
        <taxon>Papilionoideae</taxon>
        <taxon>50 kb inversion clade</taxon>
        <taxon>NPAAA clade</taxon>
        <taxon>Hologalegina</taxon>
        <taxon>IRL clade</taxon>
        <taxon>Trifolieae</taxon>
        <taxon>Trifolium</taxon>
    </lineage>
</organism>
<name>A0A392W6L4_9FABA</name>
<accession>A0A392W6L4</accession>
<evidence type="ECO:0000256" key="1">
    <source>
        <dbReference type="SAM" id="MobiDB-lite"/>
    </source>
</evidence>
<evidence type="ECO:0000313" key="2">
    <source>
        <dbReference type="EMBL" id="MCI95966.1"/>
    </source>
</evidence>
<feature type="compositionally biased region" description="Polar residues" evidence="1">
    <location>
        <begin position="36"/>
        <end position="51"/>
    </location>
</feature>
<dbReference type="EMBL" id="LXQA011401638">
    <property type="protein sequence ID" value="MCI95966.1"/>
    <property type="molecule type" value="Genomic_DNA"/>
</dbReference>
<dbReference type="Proteomes" id="UP000265520">
    <property type="component" value="Unassembled WGS sequence"/>
</dbReference>
<proteinExistence type="predicted"/>
<sequence>HLSVLEHRAQHRDTVVPEFHVPDTPEKEKTPEVVMTGNNSGDNTIGNSQSDESMRIVAADSEKDTSV</sequence>
<reference evidence="2 3" key="1">
    <citation type="journal article" date="2018" name="Front. Plant Sci.">
        <title>Red Clover (Trifolium pratense) and Zigzag Clover (T. medium) - A Picture of Genomic Similarities and Differences.</title>
        <authorList>
            <person name="Dluhosova J."/>
            <person name="Istvanek J."/>
            <person name="Nedelnik J."/>
            <person name="Repkova J."/>
        </authorList>
    </citation>
    <scope>NUCLEOTIDE SEQUENCE [LARGE SCALE GENOMIC DNA]</scope>
    <source>
        <strain evidence="3">cv. 10/8</strain>
        <tissue evidence="2">Leaf</tissue>
    </source>
</reference>
<keyword evidence="3" id="KW-1185">Reference proteome</keyword>